<reference evidence="2" key="1">
    <citation type="journal article" date="2023" name="Nat. Plants">
        <title>Single-cell RNA sequencing provides a high-resolution roadmap for understanding the multicellular compartmentation of specialized metabolism.</title>
        <authorList>
            <person name="Sun S."/>
            <person name="Shen X."/>
            <person name="Li Y."/>
            <person name="Li Y."/>
            <person name="Wang S."/>
            <person name="Li R."/>
            <person name="Zhang H."/>
            <person name="Shen G."/>
            <person name="Guo B."/>
            <person name="Wei J."/>
            <person name="Xu J."/>
            <person name="St-Pierre B."/>
            <person name="Chen S."/>
            <person name="Sun C."/>
        </authorList>
    </citation>
    <scope>NUCLEOTIDE SEQUENCE [LARGE SCALE GENOMIC DNA]</scope>
</reference>
<evidence type="ECO:0000313" key="2">
    <source>
        <dbReference type="Proteomes" id="UP001060085"/>
    </source>
</evidence>
<gene>
    <name evidence="1" type="ORF">M9H77_10975</name>
</gene>
<comment type="caution">
    <text evidence="1">The sequence shown here is derived from an EMBL/GenBank/DDBJ whole genome shotgun (WGS) entry which is preliminary data.</text>
</comment>
<dbReference type="Proteomes" id="UP001060085">
    <property type="component" value="Linkage Group LG03"/>
</dbReference>
<accession>A0ACC0BDA1</accession>
<protein>
    <submittedName>
        <fullName evidence="1">Uncharacterized protein</fullName>
    </submittedName>
</protein>
<evidence type="ECO:0000313" key="1">
    <source>
        <dbReference type="EMBL" id="KAI5670611.1"/>
    </source>
</evidence>
<keyword evidence="2" id="KW-1185">Reference proteome</keyword>
<dbReference type="EMBL" id="CM044703">
    <property type="protein sequence ID" value="KAI5670611.1"/>
    <property type="molecule type" value="Genomic_DNA"/>
</dbReference>
<organism evidence="1 2">
    <name type="scientific">Catharanthus roseus</name>
    <name type="common">Madagascar periwinkle</name>
    <name type="synonym">Vinca rosea</name>
    <dbReference type="NCBI Taxonomy" id="4058"/>
    <lineage>
        <taxon>Eukaryota</taxon>
        <taxon>Viridiplantae</taxon>
        <taxon>Streptophyta</taxon>
        <taxon>Embryophyta</taxon>
        <taxon>Tracheophyta</taxon>
        <taxon>Spermatophyta</taxon>
        <taxon>Magnoliopsida</taxon>
        <taxon>eudicotyledons</taxon>
        <taxon>Gunneridae</taxon>
        <taxon>Pentapetalae</taxon>
        <taxon>asterids</taxon>
        <taxon>lamiids</taxon>
        <taxon>Gentianales</taxon>
        <taxon>Apocynaceae</taxon>
        <taxon>Rauvolfioideae</taxon>
        <taxon>Vinceae</taxon>
        <taxon>Catharanthinae</taxon>
        <taxon>Catharanthus</taxon>
    </lineage>
</organism>
<sequence length="189" mass="21665">MEFMNNNASAQGTSSTETEEKTWNLIHKSPVQPKIRIHALFSCNFLKEVWRHLPKGHKWRQLLSLSFKDLIHSISVEHSIEELVIFGTTTWLIWYARNKLKHKGTTFFEATITLQALNMTEEYSALPPNYGTLKINTDVAFLKDKIGIGVIIRNHMGIPLLAKAIPQHGCFSMEFCETKKEKKKKVAVV</sequence>
<name>A0ACC0BDA1_CATRO</name>
<proteinExistence type="predicted"/>